<dbReference type="GeneID" id="14889321"/>
<dbReference type="PANTHER" id="PTHR45756">
    <property type="entry name" value="PALMITOYLTRANSFERASE"/>
    <property type="match status" value="1"/>
</dbReference>
<dbReference type="KEGG" id="eiv:EIN_189460"/>
<dbReference type="VEuPathDB" id="AmoebaDB:EIN_189460"/>
<dbReference type="EMBL" id="KB206491">
    <property type="protein sequence ID" value="ELP90326.1"/>
    <property type="molecule type" value="Genomic_DNA"/>
</dbReference>
<dbReference type="InterPro" id="IPR006212">
    <property type="entry name" value="Furin_repeat"/>
</dbReference>
<dbReference type="RefSeq" id="XP_004257097.1">
    <property type="nucleotide sequence ID" value="XM_004257049.1"/>
</dbReference>
<dbReference type="AlphaFoldDB" id="A0A0A1U7G1"/>
<dbReference type="PANTHER" id="PTHR45756:SF1">
    <property type="entry name" value="PROTEIN KINASE DOMAIN CONTAINING PROTEIN"/>
    <property type="match status" value="1"/>
</dbReference>
<gene>
    <name evidence="1" type="ORF">EIN_189460</name>
</gene>
<dbReference type="SUPFAM" id="SSF57184">
    <property type="entry name" value="Growth factor receptor domain"/>
    <property type="match status" value="3"/>
</dbReference>
<dbReference type="Gene3D" id="2.10.220.10">
    <property type="entry name" value="Hormone Receptor, Insulin-like Growth Factor Receptor 1, Chain A, domain 2"/>
    <property type="match status" value="5"/>
</dbReference>
<protein>
    <submittedName>
        <fullName evidence="1">Uncharacterized protein</fullName>
    </submittedName>
</protein>
<organism evidence="1 2">
    <name type="scientific">Entamoeba invadens IP1</name>
    <dbReference type="NCBI Taxonomy" id="370355"/>
    <lineage>
        <taxon>Eukaryota</taxon>
        <taxon>Amoebozoa</taxon>
        <taxon>Evosea</taxon>
        <taxon>Archamoebae</taxon>
        <taxon>Mastigamoebida</taxon>
        <taxon>Entamoebidae</taxon>
        <taxon>Entamoeba</taxon>
    </lineage>
</organism>
<name>A0A0A1U7G1_ENTIV</name>
<dbReference type="Proteomes" id="UP000014680">
    <property type="component" value="Unassembled WGS sequence"/>
</dbReference>
<evidence type="ECO:0000313" key="1">
    <source>
        <dbReference type="EMBL" id="ELP90326.1"/>
    </source>
</evidence>
<reference evidence="1 2" key="1">
    <citation type="submission" date="2012-10" db="EMBL/GenBank/DDBJ databases">
        <authorList>
            <person name="Zafar N."/>
            <person name="Inman J."/>
            <person name="Hall N."/>
            <person name="Lorenzi H."/>
            <person name="Caler E."/>
        </authorList>
    </citation>
    <scope>NUCLEOTIDE SEQUENCE [LARGE SCALE GENOMIC DNA]</scope>
    <source>
        <strain evidence="1 2">IP1</strain>
    </source>
</reference>
<dbReference type="OrthoDB" id="160294at2759"/>
<dbReference type="InterPro" id="IPR009030">
    <property type="entry name" value="Growth_fac_rcpt_cys_sf"/>
</dbReference>
<dbReference type="OMA" id="YLANDTC"/>
<dbReference type="InterPro" id="IPR053215">
    <property type="entry name" value="TKL_Ser/Thr_kinase"/>
</dbReference>
<sequence length="415" mass="45585">SVFGKLTILKAKCTNFQCVDVTPNVSPAAKMAGEVTPKCKACPNNFLSVDGNNYYCEYDMAVCLSKHPNCKVCAVDKCYQCKDDKYLKEDLFECFDACDDGYFKDTINENNHTCGKCQPDCKTCTDGTKCTSCPENALLLEDTGKCVTATECPSGYYKDTVTATRKKSKTGSNCLTCESDTKCLSCIDGFYLADEGKCSACNTVAGCGKCKSATECTECTTDNLQPDKTCKKDCPEAYFAKDKVCTACVDDCKTCTEERKCAVCKEDALIVEDTKKCVKGNCPDMYFKDGAEKMCKRCTGGCKVCSNATDCQECVALKMLEEGTMKCDMCMANCMMCAAKEKCDKCKDNYFMSDGKCVDMCPEKYFEKEGKCEKCKDTYNTPCKQGDTECKVCMNKSGTLKVLVVAVVFVLMIAF</sequence>
<keyword evidence="2" id="KW-1185">Reference proteome</keyword>
<proteinExistence type="predicted"/>
<dbReference type="SMART" id="SM00261">
    <property type="entry name" value="FU"/>
    <property type="match status" value="6"/>
</dbReference>
<evidence type="ECO:0000313" key="2">
    <source>
        <dbReference type="Proteomes" id="UP000014680"/>
    </source>
</evidence>
<feature type="non-terminal residue" evidence="1">
    <location>
        <position position="1"/>
    </location>
</feature>
<accession>A0A0A1U7G1</accession>